<feature type="compositionally biased region" description="Basic and acidic residues" evidence="3">
    <location>
        <begin position="130"/>
        <end position="144"/>
    </location>
</feature>
<dbReference type="CDD" id="cd12293">
    <property type="entry name" value="dRRM_Rrp7p"/>
    <property type="match status" value="1"/>
</dbReference>
<dbReference type="GO" id="GO:0006364">
    <property type="term" value="P:rRNA processing"/>
    <property type="evidence" value="ECO:0007669"/>
    <property type="project" value="TreeGrafter"/>
</dbReference>
<evidence type="ECO:0000259" key="4">
    <source>
        <dbReference type="Pfam" id="PF12923"/>
    </source>
</evidence>
<dbReference type="Gene3D" id="6.10.250.1770">
    <property type="match status" value="1"/>
</dbReference>
<evidence type="ECO:0000256" key="2">
    <source>
        <dbReference type="SAM" id="Coils"/>
    </source>
</evidence>
<feature type="domain" description="Rrp7 RRM-like N-terminal" evidence="5">
    <location>
        <begin position="23"/>
        <end position="125"/>
    </location>
</feature>
<dbReference type="InterPro" id="IPR024326">
    <property type="entry name" value="RRP7_C"/>
</dbReference>
<dbReference type="GO" id="GO:0034456">
    <property type="term" value="C:UTP-C complex"/>
    <property type="evidence" value="ECO:0007669"/>
    <property type="project" value="TreeGrafter"/>
</dbReference>
<evidence type="ECO:0000313" key="7">
    <source>
        <dbReference type="Proteomes" id="UP000093000"/>
    </source>
</evidence>
<dbReference type="CDD" id="cd12951">
    <property type="entry name" value="RRP7_Rrp7A"/>
    <property type="match status" value="1"/>
</dbReference>
<keyword evidence="7" id="KW-1185">Reference proteome</keyword>
<dbReference type="PANTHER" id="PTHR13191:SF0">
    <property type="entry name" value="RIBOSOMAL RNA-PROCESSING PROTEIN 7 HOMOLOG A-RELATED"/>
    <property type="match status" value="1"/>
</dbReference>
<dbReference type="Pfam" id="PF12923">
    <property type="entry name" value="RRP7"/>
    <property type="match status" value="1"/>
</dbReference>
<dbReference type="GO" id="GO:0032545">
    <property type="term" value="C:CURI complex"/>
    <property type="evidence" value="ECO:0007669"/>
    <property type="project" value="TreeGrafter"/>
</dbReference>
<dbReference type="InterPro" id="IPR040447">
    <property type="entry name" value="RRM_Rrp7"/>
</dbReference>
<proteinExistence type="inferred from homology"/>
<comment type="caution">
    <text evidence="6">The sequence shown here is derived from an EMBL/GenBank/DDBJ whole genome shotgun (WGS) entry which is preliminary data.</text>
</comment>
<protein>
    <submittedName>
        <fullName evidence="6">Ribosomal RNA-processing protein 7 A</fullName>
    </submittedName>
</protein>
<evidence type="ECO:0000259" key="5">
    <source>
        <dbReference type="Pfam" id="PF17799"/>
    </source>
</evidence>
<organism evidence="6 7">
    <name type="scientific">Choanephora cucurbitarum</name>
    <dbReference type="NCBI Taxonomy" id="101091"/>
    <lineage>
        <taxon>Eukaryota</taxon>
        <taxon>Fungi</taxon>
        <taxon>Fungi incertae sedis</taxon>
        <taxon>Mucoromycota</taxon>
        <taxon>Mucoromycotina</taxon>
        <taxon>Mucoromycetes</taxon>
        <taxon>Mucorales</taxon>
        <taxon>Mucorineae</taxon>
        <taxon>Choanephoraceae</taxon>
        <taxon>Choanephoroideae</taxon>
        <taxon>Choanephora</taxon>
    </lineage>
</organism>
<feature type="coiled-coil region" evidence="2">
    <location>
        <begin position="290"/>
        <end position="317"/>
    </location>
</feature>
<dbReference type="STRING" id="101091.A0A1C7NPE0"/>
<evidence type="ECO:0000256" key="3">
    <source>
        <dbReference type="SAM" id="MobiDB-lite"/>
    </source>
</evidence>
<evidence type="ECO:0000313" key="6">
    <source>
        <dbReference type="EMBL" id="OBZ90306.1"/>
    </source>
</evidence>
<dbReference type="GO" id="GO:0000028">
    <property type="term" value="P:ribosomal small subunit assembly"/>
    <property type="evidence" value="ECO:0007669"/>
    <property type="project" value="TreeGrafter"/>
</dbReference>
<dbReference type="InterPro" id="IPR040446">
    <property type="entry name" value="RRP7"/>
</dbReference>
<keyword evidence="2" id="KW-0175">Coiled coil</keyword>
<evidence type="ECO:0000256" key="1">
    <source>
        <dbReference type="ARBA" id="ARBA00006110"/>
    </source>
</evidence>
<dbReference type="PANTHER" id="PTHR13191">
    <property type="entry name" value="RIBOSOMAL RNA PROCESSING PROTEIN 7-RELATED"/>
    <property type="match status" value="1"/>
</dbReference>
<name>A0A1C7NPE0_9FUNG</name>
<feature type="region of interest" description="Disordered" evidence="3">
    <location>
        <begin position="114"/>
        <end position="144"/>
    </location>
</feature>
<reference evidence="6 7" key="1">
    <citation type="submission" date="2016-03" db="EMBL/GenBank/DDBJ databases">
        <title>Choanephora cucurbitarum.</title>
        <authorList>
            <person name="Min B."/>
            <person name="Park H."/>
            <person name="Park J.-H."/>
            <person name="Shin H.-D."/>
            <person name="Choi I.-G."/>
        </authorList>
    </citation>
    <scope>NUCLEOTIDE SEQUENCE [LARGE SCALE GENOMIC DNA]</scope>
    <source>
        <strain evidence="6 7">KUS-F28377</strain>
    </source>
</reference>
<dbReference type="AlphaFoldDB" id="A0A1C7NPE0"/>
<accession>A0A1C7NPE0</accession>
<gene>
    <name evidence="6" type="primary">Rrp7a</name>
    <name evidence="6" type="ORF">A0J61_01648</name>
</gene>
<dbReference type="InParanoid" id="A0A1C7NPE0"/>
<dbReference type="Pfam" id="PF17799">
    <property type="entry name" value="RRM_Rrp7"/>
    <property type="match status" value="1"/>
</dbReference>
<sequence>MAKSKKVETVEQSAKQSKQLQEFQGFKILPVIVTEDKSARHYFYMRKHESKSLIDENIRDRTLFLLNLPADTTDRHIKKLFKGHAIDQITYSDSGSSVTEEYWKIMEANQAAAAAAEASEKSKKNSKKRKSEENDEEKKEAVHQRELRRLFTSGSSAHVVFSTDQDLVDVLNMHRVEKKWAKEDEDSEQPLGLGRYLLTYQLSRPNAHDLQKEVDSFMMKFKEDEYKKERETLERMNQMDEDGFTVVVRHKKAKTTDGSINVASISADAADAYKPKKKKELVNFYRFQMREQKQNELSELRKRFEEDKVKIAKLKQSRKFKPY</sequence>
<comment type="similarity">
    <text evidence="1">Belongs to the RRP7 family.</text>
</comment>
<dbReference type="Proteomes" id="UP000093000">
    <property type="component" value="Unassembled WGS sequence"/>
</dbReference>
<feature type="domain" description="Ribosomal RNA-processing protein 7 C-terminal" evidence="4">
    <location>
        <begin position="202"/>
        <end position="323"/>
    </location>
</feature>
<dbReference type="OrthoDB" id="5390at2759"/>
<dbReference type="EMBL" id="LUGH01000055">
    <property type="protein sequence ID" value="OBZ90306.1"/>
    <property type="molecule type" value="Genomic_DNA"/>
</dbReference>